<dbReference type="Proteomes" id="UP001206925">
    <property type="component" value="Unassembled WGS sequence"/>
</dbReference>
<reference evidence="2" key="1">
    <citation type="submission" date="2022-06" db="EMBL/GenBank/DDBJ databases">
        <title>Uncovering the hologenomic basis of an extraordinary plant invasion.</title>
        <authorList>
            <person name="Bieker V.C."/>
            <person name="Martin M.D."/>
            <person name="Gilbert T."/>
            <person name="Hodgins K."/>
            <person name="Battlay P."/>
            <person name="Petersen B."/>
            <person name="Wilson J."/>
        </authorList>
    </citation>
    <scope>NUCLEOTIDE SEQUENCE</scope>
    <source>
        <strain evidence="2">AA19_3_7</strain>
        <tissue evidence="2">Leaf</tissue>
    </source>
</reference>
<comment type="caution">
    <text evidence="2">The sequence shown here is derived from an EMBL/GenBank/DDBJ whole genome shotgun (WGS) entry which is preliminary data.</text>
</comment>
<sequence length="27" mass="3217">MWERENSQDIMDQQKSRSSVLFMPSEG</sequence>
<gene>
    <name evidence="2" type="ORF">M8C21_028643</name>
</gene>
<keyword evidence="3" id="KW-1185">Reference proteome</keyword>
<dbReference type="AlphaFoldDB" id="A0AAD5GB96"/>
<accession>A0AAD5GB96</accession>
<protein>
    <submittedName>
        <fullName evidence="2">Uncharacterized protein</fullName>
    </submittedName>
</protein>
<organism evidence="2 3">
    <name type="scientific">Ambrosia artemisiifolia</name>
    <name type="common">Common ragweed</name>
    <dbReference type="NCBI Taxonomy" id="4212"/>
    <lineage>
        <taxon>Eukaryota</taxon>
        <taxon>Viridiplantae</taxon>
        <taxon>Streptophyta</taxon>
        <taxon>Embryophyta</taxon>
        <taxon>Tracheophyta</taxon>
        <taxon>Spermatophyta</taxon>
        <taxon>Magnoliopsida</taxon>
        <taxon>eudicotyledons</taxon>
        <taxon>Gunneridae</taxon>
        <taxon>Pentapetalae</taxon>
        <taxon>asterids</taxon>
        <taxon>campanulids</taxon>
        <taxon>Asterales</taxon>
        <taxon>Asteraceae</taxon>
        <taxon>Asteroideae</taxon>
        <taxon>Heliantheae alliance</taxon>
        <taxon>Heliantheae</taxon>
        <taxon>Ambrosia</taxon>
    </lineage>
</organism>
<feature type="compositionally biased region" description="Basic and acidic residues" evidence="1">
    <location>
        <begin position="1"/>
        <end position="15"/>
    </location>
</feature>
<name>A0AAD5GB96_AMBAR</name>
<dbReference type="EMBL" id="JAMZMK010009897">
    <property type="protein sequence ID" value="KAI7733858.1"/>
    <property type="molecule type" value="Genomic_DNA"/>
</dbReference>
<evidence type="ECO:0000256" key="1">
    <source>
        <dbReference type="SAM" id="MobiDB-lite"/>
    </source>
</evidence>
<evidence type="ECO:0000313" key="2">
    <source>
        <dbReference type="EMBL" id="KAI7733858.1"/>
    </source>
</evidence>
<feature type="region of interest" description="Disordered" evidence="1">
    <location>
        <begin position="1"/>
        <end position="27"/>
    </location>
</feature>
<proteinExistence type="predicted"/>
<evidence type="ECO:0000313" key="3">
    <source>
        <dbReference type="Proteomes" id="UP001206925"/>
    </source>
</evidence>